<evidence type="ECO:0000313" key="1">
    <source>
        <dbReference type="EMBL" id="QIM61623.1"/>
    </source>
</evidence>
<dbReference type="GeneID" id="80402473"/>
<evidence type="ECO:0000313" key="2">
    <source>
        <dbReference type="Proteomes" id="UP000501040"/>
    </source>
</evidence>
<accession>A0A6G8J399</accession>
<keyword evidence="2" id="KW-1185">Reference proteome</keyword>
<dbReference type="EMBL" id="MT047590">
    <property type="protein sequence ID" value="QIM61623.1"/>
    <property type="molecule type" value="Genomic_DNA"/>
</dbReference>
<organism evidence="1 2">
    <name type="scientific">Thermoproteus spherical piliferous virus 1</name>
    <dbReference type="NCBI Taxonomy" id="2713157"/>
    <lineage>
        <taxon>Viruses</taxon>
        <taxon>Viruses incertae sedis</taxon>
        <taxon>Globuloviridae</taxon>
        <taxon>Alphaglobulovirus</taxon>
        <taxon>Alphaglobulovirus sileriense</taxon>
    </lineage>
</organism>
<dbReference type="KEGG" id="vg:80402473"/>
<sequence>MSEKPIRVSTVPYEYLLCIALKLLAYYSRGNGVLMPVDTKKVNYVLRKVDKNLTATQILVSSVLNFLKPFTVRVGRKKLVRLSRDAIPEYFAMVGKSVDCRAWDRRLVGRDPRFGLK</sequence>
<protein>
    <submittedName>
        <fullName evidence="1">Uncharacterized protein</fullName>
    </submittedName>
</protein>
<reference evidence="1 2" key="1">
    <citation type="submission" date="2020-02" db="EMBL/GenBank/DDBJ databases">
        <title>TSPV1: a spherical archaeal virus with filaments.</title>
        <authorList>
            <person name="Hartman R."/>
            <person name="Young M."/>
            <person name="Biewenga L."/>
            <person name="Munson-McGee J."/>
            <person name="Refai M."/>
            <person name="Boyd E."/>
            <person name="Bothner B."/>
            <person name="Lawrence C.M."/>
        </authorList>
    </citation>
    <scope>NUCLEOTIDE SEQUENCE [LARGE SCALE GENOMIC DNA]</scope>
    <source>
        <strain evidence="1 2">CP001</strain>
    </source>
</reference>
<proteinExistence type="predicted"/>
<dbReference type="Proteomes" id="UP000501040">
    <property type="component" value="Genome"/>
</dbReference>
<dbReference type="RefSeq" id="YP_010772748.1">
    <property type="nucleotide sequence ID" value="NC_074654.1"/>
</dbReference>
<name>A0A6G8J399_9VIRU</name>